<accession>A0A9D4RPC7</accession>
<dbReference type="Proteomes" id="UP000828390">
    <property type="component" value="Unassembled WGS sequence"/>
</dbReference>
<reference evidence="1" key="1">
    <citation type="journal article" date="2019" name="bioRxiv">
        <title>The Genome of the Zebra Mussel, Dreissena polymorpha: A Resource for Invasive Species Research.</title>
        <authorList>
            <person name="McCartney M.A."/>
            <person name="Auch B."/>
            <person name="Kono T."/>
            <person name="Mallez S."/>
            <person name="Zhang Y."/>
            <person name="Obille A."/>
            <person name="Becker A."/>
            <person name="Abrahante J.E."/>
            <person name="Garbe J."/>
            <person name="Badalamenti J.P."/>
            <person name="Herman A."/>
            <person name="Mangelson H."/>
            <person name="Liachko I."/>
            <person name="Sullivan S."/>
            <person name="Sone E.D."/>
            <person name="Koren S."/>
            <person name="Silverstein K.A.T."/>
            <person name="Beckman K.B."/>
            <person name="Gohl D.M."/>
        </authorList>
    </citation>
    <scope>NUCLEOTIDE SEQUENCE</scope>
    <source>
        <strain evidence="1">Duluth1</strain>
        <tissue evidence="1">Whole animal</tissue>
    </source>
</reference>
<comment type="caution">
    <text evidence="1">The sequence shown here is derived from an EMBL/GenBank/DDBJ whole genome shotgun (WGS) entry which is preliminary data.</text>
</comment>
<dbReference type="AlphaFoldDB" id="A0A9D4RPC7"/>
<dbReference type="EMBL" id="JAIWYP010000002">
    <property type="protein sequence ID" value="KAH3875924.1"/>
    <property type="molecule type" value="Genomic_DNA"/>
</dbReference>
<gene>
    <name evidence="1" type="ORF">DPMN_039203</name>
</gene>
<evidence type="ECO:0000313" key="2">
    <source>
        <dbReference type="Proteomes" id="UP000828390"/>
    </source>
</evidence>
<organism evidence="1 2">
    <name type="scientific">Dreissena polymorpha</name>
    <name type="common">Zebra mussel</name>
    <name type="synonym">Mytilus polymorpha</name>
    <dbReference type="NCBI Taxonomy" id="45954"/>
    <lineage>
        <taxon>Eukaryota</taxon>
        <taxon>Metazoa</taxon>
        <taxon>Spiralia</taxon>
        <taxon>Lophotrochozoa</taxon>
        <taxon>Mollusca</taxon>
        <taxon>Bivalvia</taxon>
        <taxon>Autobranchia</taxon>
        <taxon>Heteroconchia</taxon>
        <taxon>Euheterodonta</taxon>
        <taxon>Imparidentia</taxon>
        <taxon>Neoheterodontei</taxon>
        <taxon>Myida</taxon>
        <taxon>Dreissenoidea</taxon>
        <taxon>Dreissenidae</taxon>
        <taxon>Dreissena</taxon>
    </lineage>
</organism>
<evidence type="ECO:0000313" key="1">
    <source>
        <dbReference type="EMBL" id="KAH3875924.1"/>
    </source>
</evidence>
<sequence length="120" mass="13469">MPINGVRISSMFYIGYGSTKTPPWSRADKKEWCAMIQTEVRKSEENMRQARAVEREHREHGQHGIQLTGHLPMATSGSMTPSDFPSSLGQSMTFYHHPQTSAVEDAYQTLNSNCVTVPVL</sequence>
<reference evidence="1" key="2">
    <citation type="submission" date="2020-11" db="EMBL/GenBank/DDBJ databases">
        <authorList>
            <person name="McCartney M.A."/>
            <person name="Auch B."/>
            <person name="Kono T."/>
            <person name="Mallez S."/>
            <person name="Becker A."/>
            <person name="Gohl D.M."/>
            <person name="Silverstein K.A.T."/>
            <person name="Koren S."/>
            <person name="Bechman K.B."/>
            <person name="Herman A."/>
            <person name="Abrahante J.E."/>
            <person name="Garbe J."/>
        </authorList>
    </citation>
    <scope>NUCLEOTIDE SEQUENCE</scope>
    <source>
        <strain evidence="1">Duluth1</strain>
        <tissue evidence="1">Whole animal</tissue>
    </source>
</reference>
<keyword evidence="2" id="KW-1185">Reference proteome</keyword>
<proteinExistence type="predicted"/>
<protein>
    <submittedName>
        <fullName evidence="1">Uncharacterized protein</fullName>
    </submittedName>
</protein>
<name>A0A9D4RPC7_DREPO</name>